<keyword evidence="6 9" id="KW-1133">Transmembrane helix</keyword>
<dbReference type="PANTHER" id="PTHR11058:SF9">
    <property type="entry name" value="NADH-UBIQUINONE OXIDOREDUCTASE CHAIN 3"/>
    <property type="match status" value="1"/>
</dbReference>
<evidence type="ECO:0000256" key="7">
    <source>
        <dbReference type="ARBA" id="ARBA00023136"/>
    </source>
</evidence>
<sequence length="130" mass="15625">MITLTFVFYNYSYSCELHHVIIFLTFAIVLAFIIMSMSYIFSIWAEEVEKASTYECGFDPFEDARNAFDVRFYIIAMIFLIFDLEAIYIFPWCASLCDYDLEGFWIMCDFIIELFMALVYAWKYYIFDIK</sequence>
<dbReference type="GO" id="GO:0016491">
    <property type="term" value="F:oxidoreductase activity"/>
    <property type="evidence" value="ECO:0007669"/>
    <property type="project" value="UniProtKB-KW"/>
</dbReference>
<keyword evidence="7 9" id="KW-0472">Membrane</keyword>
<feature type="transmembrane region" description="Helical" evidence="9">
    <location>
        <begin position="72"/>
        <end position="91"/>
    </location>
</feature>
<keyword evidence="9" id="KW-0520">NAD</keyword>
<keyword evidence="5 9" id="KW-0812">Transmembrane</keyword>
<dbReference type="RefSeq" id="NP_066441.1">
    <property type="nucleotide sequence ID" value="NC_002571.1"/>
</dbReference>
<evidence type="ECO:0000256" key="1">
    <source>
        <dbReference type="ARBA" id="ARBA00004370"/>
    </source>
</evidence>
<evidence type="ECO:0000256" key="4">
    <source>
        <dbReference type="ARBA" id="ARBA00022448"/>
    </source>
</evidence>
<dbReference type="EC" id="7.1.1.2" evidence="9"/>
<dbReference type="InterPro" id="IPR038430">
    <property type="entry name" value="NDAH_ubi_oxred_su3_sf"/>
</dbReference>
<keyword evidence="9" id="KW-0679">Respiratory chain</keyword>
<dbReference type="InterPro" id="IPR000440">
    <property type="entry name" value="NADH_UbQ/plastoQ_OxRdtase_su3"/>
</dbReference>
<evidence type="ECO:0000256" key="9">
    <source>
        <dbReference type="RuleBase" id="RU003640"/>
    </source>
</evidence>
<dbReference type="Gene3D" id="1.20.58.1610">
    <property type="entry name" value="NADH:ubiquinone/plastoquinone oxidoreductase, chain 3"/>
    <property type="match status" value="1"/>
</dbReference>
<keyword evidence="9 10" id="KW-0496">Mitochondrion</keyword>
<comment type="catalytic activity">
    <reaction evidence="8 9">
        <text>a ubiquinone + NADH + 5 H(+)(in) = a ubiquinol + NAD(+) + 4 H(+)(out)</text>
        <dbReference type="Rhea" id="RHEA:29091"/>
        <dbReference type="Rhea" id="RHEA-COMP:9565"/>
        <dbReference type="Rhea" id="RHEA-COMP:9566"/>
        <dbReference type="ChEBI" id="CHEBI:15378"/>
        <dbReference type="ChEBI" id="CHEBI:16389"/>
        <dbReference type="ChEBI" id="CHEBI:17976"/>
        <dbReference type="ChEBI" id="CHEBI:57540"/>
        <dbReference type="ChEBI" id="CHEBI:57945"/>
        <dbReference type="EC" id="7.1.1.2"/>
    </reaction>
</comment>
<comment type="function">
    <text evidence="9">Core subunit of the mitochondrial membrane respiratory chain NADH dehydrogenase (Complex I) which catalyzes electron transfer from NADH through the respiratory chain, using ubiquinone as an electron acceptor. Essential for the catalytic activity of complex I.</text>
</comment>
<evidence type="ECO:0000256" key="5">
    <source>
        <dbReference type="ARBA" id="ARBA00022692"/>
    </source>
</evidence>
<keyword evidence="4 9" id="KW-0813">Transport</keyword>
<comment type="similarity">
    <text evidence="2 9">Belongs to the complex I subunit 3 family.</text>
</comment>
<dbReference type="GO" id="GO:0031966">
    <property type="term" value="C:mitochondrial membrane"/>
    <property type="evidence" value="ECO:0007669"/>
    <property type="project" value="UniProtKB-SubCell"/>
</dbReference>
<dbReference type="GeneID" id="800339"/>
<name>Q9G8Z8_OCHDN</name>
<keyword evidence="9" id="KW-0830">Ubiquinone</keyword>
<keyword evidence="9" id="KW-1278">Translocase</keyword>
<proteinExistence type="inferred from homology"/>
<evidence type="ECO:0000256" key="3">
    <source>
        <dbReference type="ARBA" id="ARBA00021007"/>
    </source>
</evidence>
<dbReference type="PANTHER" id="PTHR11058">
    <property type="entry name" value="NADH-UBIQUINONE OXIDOREDUCTASE CHAIN 3"/>
    <property type="match status" value="1"/>
</dbReference>
<geneLocation type="mitochondrion" evidence="10"/>
<evidence type="ECO:0000313" key="10">
    <source>
        <dbReference type="EMBL" id="AAG18407.1"/>
    </source>
</evidence>
<dbReference type="GO" id="GO:0030964">
    <property type="term" value="C:NADH dehydrogenase complex"/>
    <property type="evidence" value="ECO:0007669"/>
    <property type="project" value="TreeGrafter"/>
</dbReference>
<dbReference type="EMBL" id="AF287134">
    <property type="protein sequence ID" value="AAG18407.1"/>
    <property type="molecule type" value="Genomic_DNA"/>
</dbReference>
<evidence type="ECO:0000256" key="2">
    <source>
        <dbReference type="ARBA" id="ARBA00008472"/>
    </source>
</evidence>
<gene>
    <name evidence="10" type="primary">nad3</name>
</gene>
<dbReference type="AlphaFoldDB" id="Q9G8Z8"/>
<keyword evidence="10" id="KW-0560">Oxidoreductase</keyword>
<reference evidence="10" key="1">
    <citation type="submission" date="2000-07" db="EMBL/GenBank/DDBJ databases">
        <title>Phylogenetic relationships of stramenopile algae, based on complete mitochondrial genome sequences.</title>
        <authorList>
            <person name="Burger G."/>
            <person name="Lang B.F."/>
            <person name="Gray W.M.M.W."/>
        </authorList>
    </citation>
    <scope>NUCLEOTIDE SEQUENCE</scope>
</reference>
<dbReference type="Pfam" id="PF00507">
    <property type="entry name" value="Oxidored_q4"/>
    <property type="match status" value="1"/>
</dbReference>
<accession>Q9G8Z8</accession>
<feature type="transmembrane region" description="Helical" evidence="9">
    <location>
        <begin position="20"/>
        <end position="41"/>
    </location>
</feature>
<keyword evidence="9" id="KW-0249">Electron transport</keyword>
<comment type="subcellular location">
    <subcellularLocation>
        <location evidence="1">Membrane</location>
    </subcellularLocation>
    <subcellularLocation>
        <location evidence="9">Mitochondrion membrane</location>
        <topology evidence="9">Multi-pass membrane protein</topology>
    </subcellularLocation>
</comment>
<evidence type="ECO:0000256" key="8">
    <source>
        <dbReference type="ARBA" id="ARBA00049551"/>
    </source>
</evidence>
<protein>
    <recommendedName>
        <fullName evidence="3 9">NADH-ubiquinone oxidoreductase chain 3</fullName>
        <ecNumber evidence="9">7.1.1.2</ecNumber>
    </recommendedName>
</protein>
<feature type="transmembrane region" description="Helical" evidence="9">
    <location>
        <begin position="103"/>
        <end position="122"/>
    </location>
</feature>
<organism evidence="10">
    <name type="scientific">Ochromonas danica</name>
    <name type="common">Golden alga</name>
    <name type="synonym">Chlorochromonas danica</name>
    <dbReference type="NCBI Taxonomy" id="2986"/>
    <lineage>
        <taxon>Eukaryota</taxon>
        <taxon>Sar</taxon>
        <taxon>Stramenopiles</taxon>
        <taxon>Ochrophyta</taxon>
        <taxon>Chrysophyceae</taxon>
        <taxon>Chromulinales</taxon>
        <taxon>Chromulinaceae</taxon>
        <taxon>Ochromonas</taxon>
    </lineage>
</organism>
<dbReference type="GO" id="GO:0008137">
    <property type="term" value="F:NADH dehydrogenase (ubiquinone) activity"/>
    <property type="evidence" value="ECO:0007669"/>
    <property type="project" value="UniProtKB-UniRule"/>
</dbReference>
<evidence type="ECO:0000256" key="6">
    <source>
        <dbReference type="ARBA" id="ARBA00022989"/>
    </source>
</evidence>